<dbReference type="EMBL" id="JABFDB010000001">
    <property type="protein sequence ID" value="NYZ18911.1"/>
    <property type="molecule type" value="Genomic_DNA"/>
</dbReference>
<feature type="repeat" description="WD" evidence="1">
    <location>
        <begin position="44"/>
        <end position="85"/>
    </location>
</feature>
<proteinExistence type="predicted"/>
<evidence type="ECO:0000313" key="5">
    <source>
        <dbReference type="Proteomes" id="UP000584642"/>
    </source>
</evidence>
<dbReference type="Pfam" id="PF00400">
    <property type="entry name" value="WD40"/>
    <property type="match status" value="3"/>
</dbReference>
<dbReference type="SUPFAM" id="SSF52129">
    <property type="entry name" value="Caspase-like"/>
    <property type="match status" value="1"/>
</dbReference>
<dbReference type="SUPFAM" id="SSF63829">
    <property type="entry name" value="Calcium-dependent phosphotriesterase"/>
    <property type="match status" value="1"/>
</dbReference>
<feature type="region of interest" description="Disordered" evidence="2">
    <location>
        <begin position="723"/>
        <end position="753"/>
    </location>
</feature>
<comment type="caution">
    <text evidence="4">The sequence shown here is derived from an EMBL/GenBank/DDBJ whole genome shotgun (WGS) entry which is preliminary data.</text>
</comment>
<keyword evidence="1" id="KW-0853">WD repeat</keyword>
<evidence type="ECO:0000256" key="2">
    <source>
        <dbReference type="SAM" id="MobiDB-lite"/>
    </source>
</evidence>
<dbReference type="InterPro" id="IPR029030">
    <property type="entry name" value="Caspase-like_dom_sf"/>
</dbReference>
<name>A0ABX2T3N3_9PROT</name>
<dbReference type="Gene3D" id="3.40.50.1460">
    <property type="match status" value="1"/>
</dbReference>
<dbReference type="SUPFAM" id="SSF50969">
    <property type="entry name" value="YVTN repeat-like/Quinoprotein amine dehydrogenase"/>
    <property type="match status" value="1"/>
</dbReference>
<dbReference type="Proteomes" id="UP000584642">
    <property type="component" value="Unassembled WGS sequence"/>
</dbReference>
<keyword evidence="5" id="KW-1185">Reference proteome</keyword>
<evidence type="ECO:0008006" key="6">
    <source>
        <dbReference type="Google" id="ProtNLM"/>
    </source>
</evidence>
<dbReference type="PANTHER" id="PTHR19879">
    <property type="entry name" value="TRANSCRIPTION INITIATION FACTOR TFIID"/>
    <property type="match status" value="1"/>
</dbReference>
<reference evidence="4 5" key="1">
    <citation type="submission" date="2020-05" db="EMBL/GenBank/DDBJ databases">
        <title>Azospirillum oleiclasticum sp. nov, a nitrogen-fixing and heavy crude oil-emulsifying bacterium isolated from the crude oil of Yumen Oilfield.</title>
        <authorList>
            <person name="Wu D."/>
            <person name="Cai M."/>
            <person name="Zhang X."/>
        </authorList>
    </citation>
    <scope>NUCLEOTIDE SEQUENCE [LARGE SCALE GENOMIC DNA]</scope>
    <source>
        <strain evidence="4 5">ROY-1-1-2</strain>
    </source>
</reference>
<feature type="compositionally biased region" description="Low complexity" evidence="2">
    <location>
        <begin position="737"/>
        <end position="753"/>
    </location>
</feature>
<dbReference type="PROSITE" id="PS50294">
    <property type="entry name" value="WD_REPEATS_REGION"/>
    <property type="match status" value="1"/>
</dbReference>
<dbReference type="SMART" id="SM00320">
    <property type="entry name" value="WD40"/>
    <property type="match status" value="6"/>
</dbReference>
<dbReference type="RefSeq" id="WP_180280608.1">
    <property type="nucleotide sequence ID" value="NZ_JABFDB010000001.1"/>
</dbReference>
<dbReference type="PANTHER" id="PTHR19879:SF9">
    <property type="entry name" value="TRANSCRIPTION INITIATION FACTOR TFIID SUBUNIT 5"/>
    <property type="match status" value="1"/>
</dbReference>
<organism evidence="4 5">
    <name type="scientific">Azospirillum oleiclasticum</name>
    <dbReference type="NCBI Taxonomy" id="2735135"/>
    <lineage>
        <taxon>Bacteria</taxon>
        <taxon>Pseudomonadati</taxon>
        <taxon>Pseudomonadota</taxon>
        <taxon>Alphaproteobacteria</taxon>
        <taxon>Rhodospirillales</taxon>
        <taxon>Azospirillaceae</taxon>
        <taxon>Azospirillum</taxon>
    </lineage>
</organism>
<dbReference type="InterPro" id="IPR015943">
    <property type="entry name" value="WD40/YVTN_repeat-like_dom_sf"/>
</dbReference>
<feature type="chain" id="PRO_5047465887" description="Peptidase C14 caspase domain-containing protein" evidence="3">
    <location>
        <begin position="25"/>
        <end position="1072"/>
    </location>
</feature>
<evidence type="ECO:0000256" key="3">
    <source>
        <dbReference type="SAM" id="SignalP"/>
    </source>
</evidence>
<sequence>MLQAVLTFLVVVAVTLGGAPPAAAQAQGGPGQEAPAAPFLRIETGQHTARINRIATDASGRLVATVSHDKTVRLWSRDSGEPVGVLRIPIDRGEEGRLYAVALSPDGAMAVAAGYTAASWEGTVALYVFDVRRQRMVGRLPGQPNVVYDLAFSPDGKHVAAVFGGTAGLRVYDGRKFSLVAEDQAYGARATGLAFDPQGRLATVSDDGQVRLYDERFQLVRKAAMAPKGRLPSSVAFSADGSRLAVGYTEALQVDVLTASDLKKLYGVKTNGLAKGGLSAVAWLGRGPTEALAAGGTASADGKQPLLRLWADGGRGAFRDVPVSRNLITHLRADGDGGLLFAAADPVWGRLDASGQPVLNRRSMVADFRDIYRGRFGVSADGLTVEFGMEPNGLRPFRFDVMQRELTAEPPADSGILGPREAVGPFKVTDWRNSTTPKVNGKPVRLEDAERALSADVSPDGKRALIGSDFALRLVDEQGRVLASVQTPAEVWGVVASGDGRLAVAALGDGTLRWYSLNGGVRPLEELAVLFPHGGGRQWVLWTPEALFDHSDDGGQELVGFHFNNTKKTAPQWVEFKRVYEVLFNREMVRDRLRQVNRDALTAKVQRIGDLRALTQRAPKLTLVDYCVVQRDTRGVSRVAPANQQGAVSAPVENCRPIDTSPLTRAFSRVSAAATAAPGAGGDAGGPRSVLDLPEDAGAVRIRYKLEAAGDGVGDVQVFHNDRDVTGSGTRGFSRVSAPGPASAPSAAPETPAAQELREALVRVEPGSNRVTLRAYNSNGAIYEQSPVVEFALAAPTRAAEPAEPPPPPAKPRLIYIAAGIDAYQPPFPRLQRAATDARTFAKTLRERMPDAYDAAESIKLSHELYDGDASRMALIEALSAVAREAREEDTVVIYLAGHGVVDPLPEDNVDLYYFITQNVAGGDTATVAREALSERDAMKLLRDIPARNKVLLLDTCHSGAVQEFTNYAASKIEKLKERVGRGPYILAAAAGDQTALDSSADRSRSGPFARAVIEALAETKGEPGETVDQIQLARYIRAKVPVYAQQDRWNQTAVVSFGGGDVDFFPVAQVK</sequence>
<dbReference type="InterPro" id="IPR001680">
    <property type="entry name" value="WD40_rpt"/>
</dbReference>
<protein>
    <recommendedName>
        <fullName evidence="6">Peptidase C14 caspase domain-containing protein</fullName>
    </recommendedName>
</protein>
<feature type="signal peptide" evidence="3">
    <location>
        <begin position="1"/>
        <end position="24"/>
    </location>
</feature>
<dbReference type="InterPro" id="IPR011044">
    <property type="entry name" value="Quino_amine_DH_bsu"/>
</dbReference>
<gene>
    <name evidence="4" type="ORF">HND93_04240</name>
</gene>
<accession>A0ABX2T3N3</accession>
<evidence type="ECO:0000256" key="1">
    <source>
        <dbReference type="PROSITE-ProRule" id="PRU00221"/>
    </source>
</evidence>
<keyword evidence="3" id="KW-0732">Signal</keyword>
<dbReference type="Gene3D" id="2.130.10.10">
    <property type="entry name" value="YVTN repeat-like/Quinoprotein amine dehydrogenase"/>
    <property type="match status" value="2"/>
</dbReference>
<evidence type="ECO:0000313" key="4">
    <source>
        <dbReference type="EMBL" id="NYZ18911.1"/>
    </source>
</evidence>
<dbReference type="PROSITE" id="PS50082">
    <property type="entry name" value="WD_REPEATS_2"/>
    <property type="match status" value="1"/>
</dbReference>